<dbReference type="eggNOG" id="KOG2000">
    <property type="taxonomic scope" value="Eukaryota"/>
</dbReference>
<dbReference type="PANTHER" id="PTHR19302">
    <property type="entry name" value="GAMMA TUBULIN COMPLEX PROTEIN"/>
    <property type="match status" value="1"/>
</dbReference>
<feature type="compositionally biased region" description="Basic residues" evidence="7">
    <location>
        <begin position="663"/>
        <end position="673"/>
    </location>
</feature>
<evidence type="ECO:0000256" key="6">
    <source>
        <dbReference type="SAM" id="Coils"/>
    </source>
</evidence>
<dbReference type="GO" id="GO:0000278">
    <property type="term" value="P:mitotic cell cycle"/>
    <property type="evidence" value="ECO:0007669"/>
    <property type="project" value="TreeGrafter"/>
</dbReference>
<comment type="subcellular location">
    <subcellularLocation>
        <location evidence="1">Cytoplasm</location>
        <location evidence="1">Cytoskeleton</location>
    </subcellularLocation>
</comment>
<evidence type="ECO:0000313" key="9">
    <source>
        <dbReference type="EMBL" id="EFJ44490.1"/>
    </source>
</evidence>
<dbReference type="InterPro" id="IPR040457">
    <property type="entry name" value="GCP_C"/>
</dbReference>
<dbReference type="GO" id="GO:0051321">
    <property type="term" value="P:meiotic cell cycle"/>
    <property type="evidence" value="ECO:0007669"/>
    <property type="project" value="TreeGrafter"/>
</dbReference>
<feature type="region of interest" description="Disordered" evidence="7">
    <location>
        <begin position="1579"/>
        <end position="1605"/>
    </location>
</feature>
<evidence type="ECO:0000256" key="5">
    <source>
        <dbReference type="ARBA" id="ARBA00023212"/>
    </source>
</evidence>
<dbReference type="KEGG" id="vcn:VOLCADRAFT_95165"/>
<dbReference type="Gene3D" id="1.20.120.1900">
    <property type="entry name" value="Gamma-tubulin complex, C-terminal domain"/>
    <property type="match status" value="1"/>
</dbReference>
<feature type="compositionally biased region" description="Pro residues" evidence="7">
    <location>
        <begin position="1243"/>
        <end position="1253"/>
    </location>
</feature>
<dbReference type="RefSeq" id="XP_002954340.1">
    <property type="nucleotide sequence ID" value="XM_002954294.1"/>
</dbReference>
<organism evidence="10">
    <name type="scientific">Volvox carteri f. nagariensis</name>
    <dbReference type="NCBI Taxonomy" id="3068"/>
    <lineage>
        <taxon>Eukaryota</taxon>
        <taxon>Viridiplantae</taxon>
        <taxon>Chlorophyta</taxon>
        <taxon>core chlorophytes</taxon>
        <taxon>Chlorophyceae</taxon>
        <taxon>CS clade</taxon>
        <taxon>Chlamydomonadales</taxon>
        <taxon>Volvocaceae</taxon>
        <taxon>Volvox</taxon>
    </lineage>
</organism>
<evidence type="ECO:0000256" key="7">
    <source>
        <dbReference type="SAM" id="MobiDB-lite"/>
    </source>
</evidence>
<evidence type="ECO:0000256" key="3">
    <source>
        <dbReference type="ARBA" id="ARBA00022490"/>
    </source>
</evidence>
<dbReference type="GO" id="GO:0005874">
    <property type="term" value="C:microtubule"/>
    <property type="evidence" value="ECO:0007669"/>
    <property type="project" value="UniProtKB-KW"/>
</dbReference>
<dbReference type="GO" id="GO:0031122">
    <property type="term" value="P:cytoplasmic microtubule organization"/>
    <property type="evidence" value="ECO:0007669"/>
    <property type="project" value="TreeGrafter"/>
</dbReference>
<feature type="region of interest" description="Disordered" evidence="7">
    <location>
        <begin position="1468"/>
        <end position="1514"/>
    </location>
</feature>
<feature type="compositionally biased region" description="Low complexity" evidence="7">
    <location>
        <begin position="1584"/>
        <end position="1598"/>
    </location>
</feature>
<feature type="coiled-coil region" evidence="6">
    <location>
        <begin position="1004"/>
        <end position="1097"/>
    </location>
</feature>
<reference evidence="9 10" key="1">
    <citation type="journal article" date="2010" name="Science">
        <title>Genomic analysis of organismal complexity in the multicellular green alga Volvox carteri.</title>
        <authorList>
            <person name="Prochnik S.E."/>
            <person name="Umen J."/>
            <person name="Nedelcu A.M."/>
            <person name="Hallmann A."/>
            <person name="Miller S.M."/>
            <person name="Nishii I."/>
            <person name="Ferris P."/>
            <person name="Kuo A."/>
            <person name="Mitros T."/>
            <person name="Fritz-Laylin L.K."/>
            <person name="Hellsten U."/>
            <person name="Chapman J."/>
            <person name="Simakov O."/>
            <person name="Rensing S.A."/>
            <person name="Terry A."/>
            <person name="Pangilinan J."/>
            <person name="Kapitonov V."/>
            <person name="Jurka J."/>
            <person name="Salamov A."/>
            <person name="Shapiro H."/>
            <person name="Schmutz J."/>
            <person name="Grimwood J."/>
            <person name="Lindquist E."/>
            <person name="Lucas S."/>
            <person name="Grigoriev I.V."/>
            <person name="Schmitt R."/>
            <person name="Kirk D."/>
            <person name="Rokhsar D.S."/>
        </authorList>
    </citation>
    <scope>NUCLEOTIDE SEQUENCE [LARGE SCALE GENOMIC DNA]</scope>
    <source>
        <strain evidence="10">f. Nagariensis / Eve</strain>
    </source>
</reference>
<feature type="compositionally biased region" description="Basic and acidic residues" evidence="7">
    <location>
        <begin position="1228"/>
        <end position="1241"/>
    </location>
</feature>
<dbReference type="OrthoDB" id="553003at2759"/>
<keyword evidence="6" id="KW-0175">Coiled coil</keyword>
<evidence type="ECO:0000256" key="4">
    <source>
        <dbReference type="ARBA" id="ARBA00022701"/>
    </source>
</evidence>
<keyword evidence="3" id="KW-0963">Cytoplasm</keyword>
<keyword evidence="4" id="KW-0493">Microtubule</keyword>
<feature type="domain" description="Gamma tubulin complex component C-terminal" evidence="8">
    <location>
        <begin position="1857"/>
        <end position="2125"/>
    </location>
</feature>
<dbReference type="GO" id="GO:0043015">
    <property type="term" value="F:gamma-tubulin binding"/>
    <property type="evidence" value="ECO:0007669"/>
    <property type="project" value="InterPro"/>
</dbReference>
<keyword evidence="10" id="KW-1185">Reference proteome</keyword>
<evidence type="ECO:0000256" key="2">
    <source>
        <dbReference type="ARBA" id="ARBA00010337"/>
    </source>
</evidence>
<feature type="compositionally biased region" description="Pro residues" evidence="7">
    <location>
        <begin position="192"/>
        <end position="205"/>
    </location>
</feature>
<gene>
    <name evidence="9" type="ORF">VOLCADRAFT_95165</name>
</gene>
<feature type="compositionally biased region" description="Low complexity" evidence="7">
    <location>
        <begin position="1490"/>
        <end position="1500"/>
    </location>
</feature>
<evidence type="ECO:0000313" key="10">
    <source>
        <dbReference type="Proteomes" id="UP000001058"/>
    </source>
</evidence>
<dbReference type="InParanoid" id="D8U6S4"/>
<feature type="region of interest" description="Disordered" evidence="7">
    <location>
        <begin position="1390"/>
        <end position="1422"/>
    </location>
</feature>
<name>D8U6S4_VOLCA</name>
<dbReference type="EMBL" id="GL378363">
    <property type="protein sequence ID" value="EFJ44490.1"/>
    <property type="molecule type" value="Genomic_DNA"/>
</dbReference>
<feature type="compositionally biased region" description="Gly residues" evidence="7">
    <location>
        <begin position="1501"/>
        <end position="1514"/>
    </location>
</feature>
<evidence type="ECO:0000256" key="1">
    <source>
        <dbReference type="ARBA" id="ARBA00004245"/>
    </source>
</evidence>
<feature type="region of interest" description="Disordered" evidence="7">
    <location>
        <begin position="384"/>
        <end position="413"/>
    </location>
</feature>
<dbReference type="InterPro" id="IPR007259">
    <property type="entry name" value="GCP"/>
</dbReference>
<feature type="region of interest" description="Disordered" evidence="7">
    <location>
        <begin position="1753"/>
        <end position="1777"/>
    </location>
</feature>
<dbReference type="GO" id="GO:0000922">
    <property type="term" value="C:spindle pole"/>
    <property type="evidence" value="ECO:0007669"/>
    <property type="project" value="InterPro"/>
</dbReference>
<evidence type="ECO:0000259" key="8">
    <source>
        <dbReference type="Pfam" id="PF04130"/>
    </source>
</evidence>
<dbReference type="STRING" id="3068.D8U6S4"/>
<proteinExistence type="inferred from homology"/>
<feature type="region of interest" description="Disordered" evidence="7">
    <location>
        <begin position="646"/>
        <end position="680"/>
    </location>
</feature>
<accession>D8U6S4</accession>
<dbReference type="InterPro" id="IPR042241">
    <property type="entry name" value="GCP_C_sf"/>
</dbReference>
<dbReference type="GeneID" id="9624557"/>
<dbReference type="GO" id="GO:0007020">
    <property type="term" value="P:microtubule nucleation"/>
    <property type="evidence" value="ECO:0007669"/>
    <property type="project" value="InterPro"/>
</dbReference>
<feature type="compositionally biased region" description="Basic residues" evidence="7">
    <location>
        <begin position="1409"/>
        <end position="1422"/>
    </location>
</feature>
<comment type="similarity">
    <text evidence="2">Belongs to the TUBGCP family.</text>
</comment>
<dbReference type="Proteomes" id="UP000001058">
    <property type="component" value="Unassembled WGS sequence"/>
</dbReference>
<protein>
    <recommendedName>
        <fullName evidence="8">Gamma tubulin complex component C-terminal domain-containing protein</fullName>
    </recommendedName>
</protein>
<feature type="compositionally biased region" description="Low complexity" evidence="7">
    <location>
        <begin position="1176"/>
        <end position="1196"/>
    </location>
</feature>
<keyword evidence="5" id="KW-0206">Cytoskeleton</keyword>
<feature type="region of interest" description="Disordered" evidence="7">
    <location>
        <begin position="176"/>
        <end position="205"/>
    </location>
</feature>
<dbReference type="GO" id="GO:0051225">
    <property type="term" value="P:spindle assembly"/>
    <property type="evidence" value="ECO:0007669"/>
    <property type="project" value="TreeGrafter"/>
</dbReference>
<dbReference type="Pfam" id="PF04130">
    <property type="entry name" value="GCP_C_terminal"/>
    <property type="match status" value="1"/>
</dbReference>
<feature type="region of interest" description="Disordered" evidence="7">
    <location>
        <begin position="1176"/>
        <end position="1258"/>
    </location>
</feature>
<dbReference type="PANTHER" id="PTHR19302:SF59">
    <property type="entry name" value="HYPOTHETICAL GAMMA-TUBULIN COMPLEX"/>
    <property type="match status" value="1"/>
</dbReference>
<dbReference type="GO" id="GO:0000930">
    <property type="term" value="C:gamma-tubulin complex"/>
    <property type="evidence" value="ECO:0007669"/>
    <property type="project" value="TreeGrafter"/>
</dbReference>
<feature type="compositionally biased region" description="Low complexity" evidence="7">
    <location>
        <begin position="394"/>
        <end position="406"/>
    </location>
</feature>
<sequence length="2405" mass="244819">MSASSSSIYWNIWHLVQQVPVGTNGQAKASIRRRRLRAKAYAILLDMAEEPYPDVAEDERQLINVQTATEELLRLRSEGRHGTASQLSWRLDQLSELQQQQQRFGTGTQIDPVMMAPNTGLTGPDACEPESSLTPFHGLGALGGGSDGGSGAAATAAVFDGIPVCQRLRLLPPPVHPRRAASAGQDIYSPDPVLPAPSPSPHPPPLHFLASARGPLDSPTAAAVRKFTPAPGGGGAAASGASDSPLDTSWFPFRDCAGQPLLPALDAPLEQLLLGRTVLQSWGPVRTADPAPAAAAALSRIADGTASNGVAAGAAAGMTPAVVSGDVPSVAPLLAGPLSQQTLVHTRFHHFNPLLLRLDGTRSECFRLQQEEANIFTAAAGAAGAAGGNEEDGSAPAAAASVSNGSAGLGRGHEHELSLTDVPVPFALASLGLSADWSGALGCLLPLPPAASASASATWLPLPPTASAGTAWPAWTQAPVHARTRTGDLPSQPSLTFAPSGSVSLGAGDGGSSTSWFRIQHLGASGGVPLVVSEQTSTTGQSNRSSRTRAVSIAASASAVAAVAAAAVPPLGTAGCRSTEEDEVLLYDVAVMALQGVGSALWMLRNGMIRSHRVRLTSQSRLLFQMPYGSFLRCTTGSYRSAAASYGNRASGGGGDRTPKLPSPRRRRGRRLYGVKGPTLTPPPPPAVAAAACLVSCYASRPFASIYSVSRTHACACLIQAAAAAAATARSRSVLRRGDDDPGTAAVGSLTPRGAAAVAAAAAPPPPPQLAPSLWQVYGFPQGPELLDRLHASLMQTDHAKTPLLRLLFAAASMPYVRRNLLTAAGLQMRLLEELSGELGDIAARFRRMAAAEAEEARLIAQQYDEALAPTSTPASAAAAAAAHQASGASATAAAAGPSGSGGGMYLGNPAAAAAAGGPPLPGIRGTDLLGGGGGGGGGGGVGSDGSGAGAYGPCGDEFNYPIVFGLEALQQVSEAAAAAAAVREFELTSLLTLLDRRRQAAAAAADQRVLAAAEAALAEAEAARAVKAAAAQERRLARSRLLAEQRAELDERAARARAEKERRVAEEQAVAAEAVLREHNEAAAALAAELARLRASYGGASYSESGAAAAGAAVAAGMLLVDERAAAAAARLRRCEWREARMALAARRRLVWLGIQAEELAQLREVVAAARSAQTAAAEPPGLAAATASTAEPPANYDGSGGGGRGGMFPNRDDGGVADLPSTPAAEHQHGADSAYDKELTAPPPPPPPPGIPGEGDALWLAAAQSSPAETPRKAETPRQSLTISLAGVAAAAPSSAAAGGSLRVLLPDVSVTSPRLTSSPRSSGLGSPVVVAHIARPRRATVHDLGPSLATLSPIGFSPAAAGAAVGSTAMTPPSTAAALLRAHRVSDGGGSALRTPHRDVGQRPTGHGHNHHHSGAKRSRSITGLASFTGALSPSVSGPASWNASGPGGFDAALSLAGPGDPWARGTTQGTGFLRPPSPGGGGGRQGPPRGYMPSAWGPGGRGPAGRGGAAGGLLLQLQSRQSRRRWALPDAGGAAAGPGPVVAPLPFQAAHSLQTSGVNAHDAEALLRRQQALTPEGNRGAAAECGSSAEAAAADGQRTPLPRASDTAAVALWSSACRGPAAATPGAGGGACLLPSDLPYGTPPDSSGDVSNGGVQPRRRALWKVPAPLSAVTVNTGAASAAGTSAVTYGRTSSSLVGVLPASSSINHIAGPVALDSWRDPVKSLLWEYLNDPRVAKRSQLAYSPSRRGIGGADAQFQPPQHPSDGRQLLTSDTPPRNAFGVVDLNRYTGIAVGGGSGVVASPRSRGRAAVSEDLAYAPVDVAVQNSLYGTVLAQYRLTTRAVWHVLVHEYRLLHYCEALRRFFFCEAGDVAGSLADSLTRRVEARPHVSPSTAELRAMLDEALQGCSLLAGRAAAAAARMRSSAAAAAAAAVDGHNATQQQEARSSGGGAVAASAAGDGTLGGGAGWGVGGGDEAARVVQLLHVRSIPRRILGTGSYFASDVLLVTCQVPRPLDTVITADCMRDYADVFSILLRVRCAASVLTACWSRLNAATGSLVARELGRAATQIVTLLRQHLQMELQGRCWESLSSALQGPSPKDLISMRAAHCRYLALAREVCMLPPREGAGPGLNAAAGGAAGAVPFTPSIPSSASNTTQPAPLRQQQLLPGAPLMDVLQCTAALATVLRRALVALEIQAASSETGLSAPPRQPTVSPVLSAVNCSAQTAGGGRLAAADEPAVRDSAAAADVAPDDLDELWAHVVLCQGRLGRALGALHGEVRRGAAGSAGGSGGSEGVSGLLNEMMAVLSAEPCRRLHLREGTNGGSPNWISCGGYYAPHTNLIILRMCKAGLLGGEDRRNVVSGLCVLRRLRWAWRLKDAGPTLRRCEDADATLDGKDTADV</sequence>
<dbReference type="GO" id="GO:0051011">
    <property type="term" value="F:microtubule minus-end binding"/>
    <property type="evidence" value="ECO:0007669"/>
    <property type="project" value="TreeGrafter"/>
</dbReference>